<protein>
    <recommendedName>
        <fullName evidence="7">DUF659 domain-containing protein</fullName>
    </recommendedName>
</protein>
<dbReference type="GO" id="GO:0008270">
    <property type="term" value="F:zinc ion binding"/>
    <property type="evidence" value="ECO:0007669"/>
    <property type="project" value="UniProtKB-KW"/>
</dbReference>
<dbReference type="GO" id="GO:0005634">
    <property type="term" value="C:nucleus"/>
    <property type="evidence" value="ECO:0007669"/>
    <property type="project" value="UniProtKB-SubCell"/>
</dbReference>
<evidence type="ECO:0008006" key="7">
    <source>
        <dbReference type="Google" id="ProtNLM"/>
    </source>
</evidence>
<evidence type="ECO:0000256" key="5">
    <source>
        <dbReference type="ARBA" id="ARBA00023242"/>
    </source>
</evidence>
<dbReference type="EMBL" id="KI680767">
    <property type="protein sequence ID" value="ETL88432.1"/>
    <property type="molecule type" value="Genomic_DNA"/>
</dbReference>
<dbReference type="Proteomes" id="UP000054423">
    <property type="component" value="Unassembled WGS sequence"/>
</dbReference>
<proteinExistence type="predicted"/>
<keyword evidence="4" id="KW-0862">Zinc</keyword>
<reference evidence="6" key="1">
    <citation type="submission" date="2013-11" db="EMBL/GenBank/DDBJ databases">
        <title>The Genome Sequence of Phytophthora parasitica CHvinca01.</title>
        <authorList>
            <consortium name="The Broad Institute Genomics Platform"/>
            <person name="Russ C."/>
            <person name="Tyler B."/>
            <person name="Panabieres F."/>
            <person name="Shan W."/>
            <person name="Tripathy S."/>
            <person name="Grunwald N."/>
            <person name="Machado M."/>
            <person name="Johnson C.S."/>
            <person name="Arredondo F."/>
            <person name="Hong C."/>
            <person name="Coffey M."/>
            <person name="Young S.K."/>
            <person name="Zeng Q."/>
            <person name="Gargeya S."/>
            <person name="Fitzgerald M."/>
            <person name="Abouelleil A."/>
            <person name="Alvarado L."/>
            <person name="Chapman S.B."/>
            <person name="Gainer-Dewar J."/>
            <person name="Goldberg J."/>
            <person name="Griggs A."/>
            <person name="Gujja S."/>
            <person name="Hansen M."/>
            <person name="Howarth C."/>
            <person name="Imamovic A."/>
            <person name="Ireland A."/>
            <person name="Larimer J."/>
            <person name="McCowan C."/>
            <person name="Murphy C."/>
            <person name="Pearson M."/>
            <person name="Poon T.W."/>
            <person name="Priest M."/>
            <person name="Roberts A."/>
            <person name="Saif S."/>
            <person name="Shea T."/>
            <person name="Sykes S."/>
            <person name="Wortman J."/>
            <person name="Nusbaum C."/>
            <person name="Birren B."/>
        </authorList>
    </citation>
    <scope>NUCLEOTIDE SEQUENCE [LARGE SCALE GENOMIC DNA]</scope>
    <source>
        <strain evidence="6">CHvinca01</strain>
    </source>
</reference>
<dbReference type="SUPFAM" id="SSF53098">
    <property type="entry name" value="Ribonuclease H-like"/>
    <property type="match status" value="1"/>
</dbReference>
<evidence type="ECO:0000313" key="6">
    <source>
        <dbReference type="EMBL" id="ETL88432.1"/>
    </source>
</evidence>
<dbReference type="InterPro" id="IPR012337">
    <property type="entry name" value="RNaseH-like_sf"/>
</dbReference>
<keyword evidence="2" id="KW-0479">Metal-binding</keyword>
<evidence type="ECO:0000256" key="4">
    <source>
        <dbReference type="ARBA" id="ARBA00022833"/>
    </source>
</evidence>
<gene>
    <name evidence="6" type="ORF">L917_12493</name>
</gene>
<dbReference type="VEuPathDB" id="FungiDB:PPTG_03124"/>
<evidence type="ECO:0000256" key="2">
    <source>
        <dbReference type="ARBA" id="ARBA00022723"/>
    </source>
</evidence>
<sequence length="445" mass="50041">MITTPAFRDFLAGVTGKPDVTVPSHKTYNDILDTHYTAFKKDVSEILAKEFKEVFETPLLNVEHDLWTNSAKSCIVGASCGFIDHKWQPRHLALLAQVKDDGHTSEEVAGVLDKELKARNDLDVNKMARFMLSDTASTARKVSKQFDSALQTDCTMHVLNLCIGYGIGLKENVRNEYILDPKTSDFVKKRVVVTKKGCVWSVFRRSRSSERIARLKQVQMFHRLPELATLVDADVRVASPVKLFRRSIINYPAFQAFFQNASSSDAAVFNCISQSEWELAVQLEAVVCRVAELALVESQSATMRSSTMYALLRVASTRMNSYKFLAYNLNGTRSVDTNEKNFPRVELKLTDLSELAQRCIKQTLHQIRDRIEKPSTTVAMSLLLDPRTRPSAKTFLRVPDCADGATDNILENAKTLMRVEHRVFYKAIHAGALQQNEGEATLPVS</sequence>
<dbReference type="OrthoDB" id="127680at2759"/>
<dbReference type="InterPro" id="IPR052035">
    <property type="entry name" value="ZnF_BED_domain_contain"/>
</dbReference>
<evidence type="ECO:0000256" key="1">
    <source>
        <dbReference type="ARBA" id="ARBA00004123"/>
    </source>
</evidence>
<keyword evidence="5" id="KW-0539">Nucleus</keyword>
<evidence type="ECO:0000256" key="3">
    <source>
        <dbReference type="ARBA" id="ARBA00022771"/>
    </source>
</evidence>
<dbReference type="PANTHER" id="PTHR46481">
    <property type="entry name" value="ZINC FINGER BED DOMAIN-CONTAINING PROTEIN 4"/>
    <property type="match status" value="1"/>
</dbReference>
<keyword evidence="3" id="KW-0863">Zinc-finger</keyword>
<dbReference type="PANTHER" id="PTHR46481:SF10">
    <property type="entry name" value="ZINC FINGER BED DOMAIN-CONTAINING PROTEIN 39"/>
    <property type="match status" value="1"/>
</dbReference>
<name>W2KTJ0_PHYNI</name>
<dbReference type="AlphaFoldDB" id="W2KTJ0"/>
<accession>W2KTJ0</accession>
<organism evidence="6">
    <name type="scientific">Phytophthora nicotianae</name>
    <name type="common">Potato buckeye rot agent</name>
    <name type="synonym">Phytophthora parasitica</name>
    <dbReference type="NCBI Taxonomy" id="4792"/>
    <lineage>
        <taxon>Eukaryota</taxon>
        <taxon>Sar</taxon>
        <taxon>Stramenopiles</taxon>
        <taxon>Oomycota</taxon>
        <taxon>Peronosporomycetes</taxon>
        <taxon>Peronosporales</taxon>
        <taxon>Peronosporaceae</taxon>
        <taxon>Phytophthora</taxon>
    </lineage>
</organism>
<comment type="subcellular location">
    <subcellularLocation>
        <location evidence="1">Nucleus</location>
    </subcellularLocation>
</comment>